<organism evidence="7 8">
    <name type="scientific">Tribolium castaneum</name>
    <name type="common">Red flour beetle</name>
    <dbReference type="NCBI Taxonomy" id="7070"/>
    <lineage>
        <taxon>Eukaryota</taxon>
        <taxon>Metazoa</taxon>
        <taxon>Ecdysozoa</taxon>
        <taxon>Arthropoda</taxon>
        <taxon>Hexapoda</taxon>
        <taxon>Insecta</taxon>
        <taxon>Pterygota</taxon>
        <taxon>Neoptera</taxon>
        <taxon>Endopterygota</taxon>
        <taxon>Coleoptera</taxon>
        <taxon>Polyphaga</taxon>
        <taxon>Cucujiformia</taxon>
        <taxon>Tenebrionidae</taxon>
        <taxon>Tenebrionidae incertae sedis</taxon>
        <taxon>Tribolium</taxon>
    </lineage>
</organism>
<dbReference type="KEGG" id="tca:657495"/>
<dbReference type="PROSITE" id="PS51450">
    <property type="entry name" value="LRR"/>
    <property type="match status" value="2"/>
</dbReference>
<dbReference type="eggNOG" id="KOG0619">
    <property type="taxonomic scope" value="Eukaryota"/>
</dbReference>
<accession>D6WMZ1</accession>
<evidence type="ECO:0000256" key="3">
    <source>
        <dbReference type="ARBA" id="ARBA00022737"/>
    </source>
</evidence>
<evidence type="ECO:0000256" key="5">
    <source>
        <dbReference type="SAM" id="Phobius"/>
    </source>
</evidence>
<dbReference type="InterPro" id="IPR032675">
    <property type="entry name" value="LRR_dom_sf"/>
</dbReference>
<keyword evidence="1" id="KW-0433">Leucine-rich repeat</keyword>
<reference evidence="7 8" key="2">
    <citation type="journal article" date="2010" name="Nucleic Acids Res.">
        <title>BeetleBase in 2010: revisions to provide comprehensive genomic information for Tribolium castaneum.</title>
        <authorList>
            <person name="Kim H.S."/>
            <person name="Murphy T."/>
            <person name="Xia J."/>
            <person name="Caragea D."/>
            <person name="Park Y."/>
            <person name="Beeman R.W."/>
            <person name="Lorenzen M.D."/>
            <person name="Butcher S."/>
            <person name="Manak J.R."/>
            <person name="Brown S.J."/>
        </authorList>
    </citation>
    <scope>GENOME REANNOTATION</scope>
    <source>
        <strain evidence="7 8">Georgia GA2</strain>
    </source>
</reference>
<keyword evidence="5" id="KW-0812">Transmembrane</keyword>
<name>D6WMZ1_TRICA</name>
<keyword evidence="5" id="KW-1133">Transmembrane helix</keyword>
<dbReference type="InParanoid" id="D6WMZ1"/>
<gene>
    <name evidence="7" type="primary">AUGUSTUS-3.0.2_13196</name>
    <name evidence="7" type="ORF">TcasGA2_TC013196</name>
</gene>
<dbReference type="InterPro" id="IPR001611">
    <property type="entry name" value="Leu-rich_rpt"/>
</dbReference>
<dbReference type="Proteomes" id="UP000007266">
    <property type="component" value="Linkage group 5"/>
</dbReference>
<dbReference type="HOGENOM" id="CLU_000288_18_6_1"/>
<dbReference type="OMA" id="FGAIWRR"/>
<dbReference type="FunFam" id="3.80.10.10:FF:001164">
    <property type="entry name" value="GH01279p"/>
    <property type="match status" value="1"/>
</dbReference>
<dbReference type="SUPFAM" id="SSF52058">
    <property type="entry name" value="L domain-like"/>
    <property type="match status" value="1"/>
</dbReference>
<dbReference type="SMART" id="SM00369">
    <property type="entry name" value="LRR_TYP"/>
    <property type="match status" value="9"/>
</dbReference>
<dbReference type="AlphaFoldDB" id="D6WMZ1"/>
<dbReference type="Gene3D" id="3.80.10.10">
    <property type="entry name" value="Ribonuclease Inhibitor"/>
    <property type="match status" value="3"/>
</dbReference>
<evidence type="ECO:0000256" key="1">
    <source>
        <dbReference type="ARBA" id="ARBA00022614"/>
    </source>
</evidence>
<keyword evidence="8" id="KW-1185">Reference proteome</keyword>
<dbReference type="OrthoDB" id="9229163at2759"/>
<evidence type="ECO:0000256" key="4">
    <source>
        <dbReference type="ARBA" id="ARBA00023180"/>
    </source>
</evidence>
<evidence type="ECO:0000256" key="6">
    <source>
        <dbReference type="SAM" id="SignalP"/>
    </source>
</evidence>
<keyword evidence="2 6" id="KW-0732">Signal</keyword>
<evidence type="ECO:0000313" key="8">
    <source>
        <dbReference type="Proteomes" id="UP000007266"/>
    </source>
</evidence>
<dbReference type="InterPro" id="IPR003591">
    <property type="entry name" value="Leu-rich_rpt_typical-subtyp"/>
</dbReference>
<feature type="signal peptide" evidence="6">
    <location>
        <begin position="1"/>
        <end position="37"/>
    </location>
</feature>
<evidence type="ECO:0000313" key="7">
    <source>
        <dbReference type="EMBL" id="EFA03262.2"/>
    </source>
</evidence>
<keyword evidence="4" id="KW-0325">Glycoprotein</keyword>
<sequence length="599" mass="67571">MLRQVWRSHKYLWTELSVSCRMLWWLLLGLCSTSGVALCPSMCQCGVTSKGRRKVQCVEGGMTEAIPTHEMDAGTEVLEISAPAGDWNALSISPTFQRFKRLEEVHIRRSGLTQVGMHPFWGVPSLKLLDLTVNNISGVADHNFRGLVNLVELNLDDNRITSLQSGVFKHLTELRILTLQRNLLDELVPRLFLKLGKLHMLKLSGNKFDELNPEVFKDIPELRVLECRECGLRRINTQIYHLLPYLSHLDLGDNQMQFIASDEFRDLKRLHSLKLDGNQLPVVLEHTFVRQQELKYLCLARNRLAKITNTAFVNLSSLADLDIGYNKLDRLEMQALQPVADTLERLVISGNAFGPNVIRNILNTVYNVRELGVAHMNLRHIPKGFFPERVRKLNVSANNLTELESGSLPRQLLELDLSHNDLQRLSESLILKLEDLHAVSLGSNPWSCRVCDLSSIIFRLNRTNLFRNVTCAAPKPLQGREISALHLEDLPGCKPPSQDAAKTGRLGLVVGFASLVSFSLVCVTFAVCSCMRRRARDAVQEQKRLAELQENALDRPIAIFAKGEISFKFPLDLTERKVEVSTIDEIKKDTQSLPNGTGI</sequence>
<evidence type="ECO:0000256" key="2">
    <source>
        <dbReference type="ARBA" id="ARBA00022729"/>
    </source>
</evidence>
<feature type="transmembrane region" description="Helical" evidence="5">
    <location>
        <begin position="506"/>
        <end position="528"/>
    </location>
</feature>
<keyword evidence="3" id="KW-0677">Repeat</keyword>
<proteinExistence type="predicted"/>
<dbReference type="PANTHER" id="PTHR45842">
    <property type="entry name" value="SYNAPTIC ADHESION-LIKE MOLECULE SALM"/>
    <property type="match status" value="1"/>
</dbReference>
<protein>
    <submittedName>
        <fullName evidence="7">Chaoptin-like Protein</fullName>
    </submittedName>
</protein>
<dbReference type="PANTHER" id="PTHR45842:SF12">
    <property type="entry name" value="KEKKON 5, ISOFORM A"/>
    <property type="match status" value="1"/>
</dbReference>
<dbReference type="EMBL" id="KQ971343">
    <property type="protein sequence ID" value="EFA03262.2"/>
    <property type="molecule type" value="Genomic_DNA"/>
</dbReference>
<dbReference type="STRING" id="7070.D6WMZ1"/>
<dbReference type="Pfam" id="PF13855">
    <property type="entry name" value="LRR_8"/>
    <property type="match status" value="3"/>
</dbReference>
<reference evidence="7 8" key="1">
    <citation type="journal article" date="2008" name="Nature">
        <title>The genome of the model beetle and pest Tribolium castaneum.</title>
        <authorList>
            <consortium name="Tribolium Genome Sequencing Consortium"/>
            <person name="Richards S."/>
            <person name="Gibbs R.A."/>
            <person name="Weinstock G.M."/>
            <person name="Brown S.J."/>
            <person name="Denell R."/>
            <person name="Beeman R.W."/>
            <person name="Gibbs R."/>
            <person name="Beeman R.W."/>
            <person name="Brown S.J."/>
            <person name="Bucher G."/>
            <person name="Friedrich M."/>
            <person name="Grimmelikhuijzen C.J."/>
            <person name="Klingler M."/>
            <person name="Lorenzen M."/>
            <person name="Richards S."/>
            <person name="Roth S."/>
            <person name="Schroder R."/>
            <person name="Tautz D."/>
            <person name="Zdobnov E.M."/>
            <person name="Muzny D."/>
            <person name="Gibbs R.A."/>
            <person name="Weinstock G.M."/>
            <person name="Attaway T."/>
            <person name="Bell S."/>
            <person name="Buhay C.J."/>
            <person name="Chandrabose M.N."/>
            <person name="Chavez D."/>
            <person name="Clerk-Blankenburg K.P."/>
            <person name="Cree A."/>
            <person name="Dao M."/>
            <person name="Davis C."/>
            <person name="Chacko J."/>
            <person name="Dinh H."/>
            <person name="Dugan-Rocha S."/>
            <person name="Fowler G."/>
            <person name="Garner T.T."/>
            <person name="Garnes J."/>
            <person name="Gnirke A."/>
            <person name="Hawes A."/>
            <person name="Hernandez J."/>
            <person name="Hines S."/>
            <person name="Holder M."/>
            <person name="Hume J."/>
            <person name="Jhangiani S.N."/>
            <person name="Joshi V."/>
            <person name="Khan Z.M."/>
            <person name="Jackson L."/>
            <person name="Kovar C."/>
            <person name="Kowis A."/>
            <person name="Lee S."/>
            <person name="Lewis L.R."/>
            <person name="Margolis J."/>
            <person name="Morgan M."/>
            <person name="Nazareth L.V."/>
            <person name="Nguyen N."/>
            <person name="Okwuonu G."/>
            <person name="Parker D."/>
            <person name="Richards S."/>
            <person name="Ruiz S.J."/>
            <person name="Santibanez J."/>
            <person name="Savard J."/>
            <person name="Scherer S.E."/>
            <person name="Schneider B."/>
            <person name="Sodergren E."/>
            <person name="Tautz D."/>
            <person name="Vattahil S."/>
            <person name="Villasana D."/>
            <person name="White C.S."/>
            <person name="Wright R."/>
            <person name="Park Y."/>
            <person name="Beeman R.W."/>
            <person name="Lord J."/>
            <person name="Oppert B."/>
            <person name="Lorenzen M."/>
            <person name="Brown S."/>
            <person name="Wang L."/>
            <person name="Savard J."/>
            <person name="Tautz D."/>
            <person name="Richards S."/>
            <person name="Weinstock G."/>
            <person name="Gibbs R.A."/>
            <person name="Liu Y."/>
            <person name="Worley K."/>
            <person name="Weinstock G."/>
            <person name="Elsik C.G."/>
            <person name="Reese J.T."/>
            <person name="Elhaik E."/>
            <person name="Landan G."/>
            <person name="Graur D."/>
            <person name="Arensburger P."/>
            <person name="Atkinson P."/>
            <person name="Beeman R.W."/>
            <person name="Beidler J."/>
            <person name="Brown S.J."/>
            <person name="Demuth J.P."/>
            <person name="Drury D.W."/>
            <person name="Du Y.Z."/>
            <person name="Fujiwara H."/>
            <person name="Lorenzen M."/>
            <person name="Maselli V."/>
            <person name="Osanai M."/>
            <person name="Park Y."/>
            <person name="Robertson H.M."/>
            <person name="Tu Z."/>
            <person name="Wang J.J."/>
            <person name="Wang S."/>
            <person name="Richards S."/>
            <person name="Song H."/>
            <person name="Zhang L."/>
            <person name="Sodergren E."/>
            <person name="Werner D."/>
            <person name="Stanke M."/>
            <person name="Morgenstern B."/>
            <person name="Solovyev V."/>
            <person name="Kosarev P."/>
            <person name="Brown G."/>
            <person name="Chen H.C."/>
            <person name="Ermolaeva O."/>
            <person name="Hlavina W."/>
            <person name="Kapustin Y."/>
            <person name="Kiryutin B."/>
            <person name="Kitts P."/>
            <person name="Maglott D."/>
            <person name="Pruitt K."/>
            <person name="Sapojnikov V."/>
            <person name="Souvorov A."/>
            <person name="Mackey A.J."/>
            <person name="Waterhouse R.M."/>
            <person name="Wyder S."/>
            <person name="Zdobnov E.M."/>
            <person name="Zdobnov E.M."/>
            <person name="Wyder S."/>
            <person name="Kriventseva E.V."/>
            <person name="Kadowaki T."/>
            <person name="Bork P."/>
            <person name="Aranda M."/>
            <person name="Bao R."/>
            <person name="Beermann A."/>
            <person name="Berns N."/>
            <person name="Bolognesi R."/>
            <person name="Bonneton F."/>
            <person name="Bopp D."/>
            <person name="Brown S.J."/>
            <person name="Bucher G."/>
            <person name="Butts T."/>
            <person name="Chaumot A."/>
            <person name="Denell R.E."/>
            <person name="Ferrier D.E."/>
            <person name="Friedrich M."/>
            <person name="Gordon C.M."/>
            <person name="Jindra M."/>
            <person name="Klingler M."/>
            <person name="Lan Q."/>
            <person name="Lattorff H.M."/>
            <person name="Laudet V."/>
            <person name="von Levetsow C."/>
            <person name="Liu Z."/>
            <person name="Lutz R."/>
            <person name="Lynch J.A."/>
            <person name="da Fonseca R.N."/>
            <person name="Posnien N."/>
            <person name="Reuter R."/>
            <person name="Roth S."/>
            <person name="Savard J."/>
            <person name="Schinko J.B."/>
            <person name="Schmitt C."/>
            <person name="Schoppmeier M."/>
            <person name="Schroder R."/>
            <person name="Shippy T.D."/>
            <person name="Simonnet F."/>
            <person name="Marques-Souza H."/>
            <person name="Tautz D."/>
            <person name="Tomoyasu Y."/>
            <person name="Trauner J."/>
            <person name="Van der Zee M."/>
            <person name="Vervoort M."/>
            <person name="Wittkopp N."/>
            <person name="Wimmer E.A."/>
            <person name="Yang X."/>
            <person name="Jones A.K."/>
            <person name="Sattelle D.B."/>
            <person name="Ebert P.R."/>
            <person name="Nelson D."/>
            <person name="Scott J.G."/>
            <person name="Beeman R.W."/>
            <person name="Muthukrishnan S."/>
            <person name="Kramer K.J."/>
            <person name="Arakane Y."/>
            <person name="Beeman R.W."/>
            <person name="Zhu Q."/>
            <person name="Hogenkamp D."/>
            <person name="Dixit R."/>
            <person name="Oppert B."/>
            <person name="Jiang H."/>
            <person name="Zou Z."/>
            <person name="Marshall J."/>
            <person name="Elpidina E."/>
            <person name="Vinokurov K."/>
            <person name="Oppert C."/>
            <person name="Zou Z."/>
            <person name="Evans J."/>
            <person name="Lu Z."/>
            <person name="Zhao P."/>
            <person name="Sumathipala N."/>
            <person name="Altincicek B."/>
            <person name="Vilcinskas A."/>
            <person name="Williams M."/>
            <person name="Hultmark D."/>
            <person name="Hetru C."/>
            <person name="Jiang H."/>
            <person name="Grimmelikhuijzen C.J."/>
            <person name="Hauser F."/>
            <person name="Cazzamali G."/>
            <person name="Williamson M."/>
            <person name="Park Y."/>
            <person name="Li B."/>
            <person name="Tanaka Y."/>
            <person name="Predel R."/>
            <person name="Neupert S."/>
            <person name="Schachtner J."/>
            <person name="Verleyen P."/>
            <person name="Raible F."/>
            <person name="Bork P."/>
            <person name="Friedrich M."/>
            <person name="Walden K.K."/>
            <person name="Robertson H.M."/>
            <person name="Angeli S."/>
            <person name="Foret S."/>
            <person name="Bucher G."/>
            <person name="Schuetz S."/>
            <person name="Maleszka R."/>
            <person name="Wimmer E.A."/>
            <person name="Beeman R.W."/>
            <person name="Lorenzen M."/>
            <person name="Tomoyasu Y."/>
            <person name="Miller S.C."/>
            <person name="Grossmann D."/>
            <person name="Bucher G."/>
        </authorList>
    </citation>
    <scope>NUCLEOTIDE SEQUENCE [LARGE SCALE GENOMIC DNA]</scope>
    <source>
        <strain evidence="7 8">Georgia GA2</strain>
    </source>
</reference>
<keyword evidence="5" id="KW-0472">Membrane</keyword>
<dbReference type="InterPro" id="IPR050467">
    <property type="entry name" value="LRFN"/>
</dbReference>
<feature type="chain" id="PRO_5007310757" evidence="6">
    <location>
        <begin position="38"/>
        <end position="599"/>
    </location>
</feature>